<dbReference type="EMBL" id="BKCM01000004">
    <property type="protein sequence ID" value="GER00323.1"/>
    <property type="molecule type" value="Genomic_DNA"/>
</dbReference>
<dbReference type="AlphaFoldDB" id="A0A5A7MWA4"/>
<dbReference type="Proteomes" id="UP000322084">
    <property type="component" value="Unassembled WGS sequence"/>
</dbReference>
<comment type="caution">
    <text evidence="2">The sequence shown here is derived from an EMBL/GenBank/DDBJ whole genome shotgun (WGS) entry which is preliminary data.</text>
</comment>
<organism evidence="2 4">
    <name type="scientific">Iodidimonas gelatinilytica</name>
    <dbReference type="NCBI Taxonomy" id="1236966"/>
    <lineage>
        <taxon>Bacteria</taxon>
        <taxon>Pseudomonadati</taxon>
        <taxon>Pseudomonadota</taxon>
        <taxon>Alphaproteobacteria</taxon>
        <taxon>Iodidimonadales</taxon>
        <taxon>Iodidimonadaceae</taxon>
        <taxon>Iodidimonas</taxon>
    </lineage>
</organism>
<evidence type="ECO:0000313" key="1">
    <source>
        <dbReference type="EMBL" id="GEQ98507.1"/>
    </source>
</evidence>
<dbReference type="Proteomes" id="UP000325187">
    <property type="component" value="Unassembled WGS sequence"/>
</dbReference>
<evidence type="ECO:0000313" key="4">
    <source>
        <dbReference type="Proteomes" id="UP000325187"/>
    </source>
</evidence>
<accession>A0A5A7MRF0</accession>
<name>A0A5A7MWA4_9PROT</name>
<evidence type="ECO:0000313" key="3">
    <source>
        <dbReference type="Proteomes" id="UP000322084"/>
    </source>
</evidence>
<keyword evidence="4" id="KW-1185">Reference proteome</keyword>
<gene>
    <name evidence="1" type="ORF">JCM17844_21440</name>
    <name evidence="2" type="ORF">JCM17845_09460</name>
</gene>
<reference evidence="3 4" key="1">
    <citation type="submission" date="2019-09" db="EMBL/GenBank/DDBJ databases">
        <title>NBRP : Genome information of microbial organism related human and environment.</title>
        <authorList>
            <person name="Hattori M."/>
            <person name="Oshima K."/>
            <person name="Inaba H."/>
            <person name="Suda W."/>
            <person name="Sakamoto M."/>
            <person name="Iino T."/>
            <person name="Kitahara M."/>
            <person name="Oshida Y."/>
            <person name="Iida T."/>
            <person name="Kudo T."/>
            <person name="Itoh T."/>
            <person name="Ohkuma M."/>
        </authorList>
    </citation>
    <scope>NUCLEOTIDE SEQUENCE [LARGE SCALE GENOMIC DNA]</scope>
    <source>
        <strain evidence="1 3">Hi-2</strain>
        <strain evidence="2 4">Mie-1</strain>
    </source>
</reference>
<evidence type="ECO:0008006" key="5">
    <source>
        <dbReference type="Google" id="ProtNLM"/>
    </source>
</evidence>
<protein>
    <recommendedName>
        <fullName evidence="5">TonB-dependent receptor</fullName>
    </recommendedName>
</protein>
<dbReference type="EMBL" id="BKCL01000006">
    <property type="protein sequence ID" value="GEQ98507.1"/>
    <property type="molecule type" value="Genomic_DNA"/>
</dbReference>
<accession>A0A5A7MWA4</accession>
<proteinExistence type="predicted"/>
<evidence type="ECO:0000313" key="2">
    <source>
        <dbReference type="EMBL" id="GER00323.1"/>
    </source>
</evidence>
<sequence>MFEVRVTYDLTDNIELKFEGLNLNNEPRKQFNPTRENLAEVNVYGPRLFAGVRVKF</sequence>